<proteinExistence type="predicted"/>
<sequence length="331" mass="35344">MLAAVVVAATVAAASPWPSVMVIRTVFEKGASATVAEMEPHVPDTKLTEYRDVAYAPPTGSLPQSDTTLDVFTPANGTKKLTTIVWVHGGAWISGQKENIEPYMRILAAQGYTTIALNYTTAPEAAYPTALTQLNTALAYIGEHASDWNADPNRIVLAGDSAGSQLASQLATLTTNPRYAHLAGMVPGLKKEQLIGAILNCGVYDMPAMSALNGIEAWGLQVSLWAYAGTKDWSSRSTGSLMSTIEFVNADFPPTFISGGNGDALTWSQSIPFAQALEDAGVSVTPLFWPSNHEPKLPHEYQFHLDLDEANVALADTLKYLQSLDSAPTSK</sequence>
<evidence type="ECO:0000313" key="3">
    <source>
        <dbReference type="EMBL" id="MBP2412563.1"/>
    </source>
</evidence>
<reference evidence="3 4" key="1">
    <citation type="submission" date="2021-03" db="EMBL/GenBank/DDBJ databases">
        <title>Sequencing the genomes of 1000 actinobacteria strains.</title>
        <authorList>
            <person name="Klenk H.-P."/>
        </authorList>
    </citation>
    <scope>NUCLEOTIDE SEQUENCE [LARGE SCALE GENOMIC DNA]</scope>
    <source>
        <strain evidence="3 4">DSM 16005</strain>
    </source>
</reference>
<dbReference type="PANTHER" id="PTHR48081">
    <property type="entry name" value="AB HYDROLASE SUPERFAMILY PROTEIN C4A8.06C"/>
    <property type="match status" value="1"/>
</dbReference>
<name>A0ABS4YUU0_9MICC</name>
<evidence type="ECO:0000259" key="2">
    <source>
        <dbReference type="Pfam" id="PF20434"/>
    </source>
</evidence>
<accession>A0ABS4YUU0</accession>
<gene>
    <name evidence="3" type="ORF">JOF48_001362</name>
</gene>
<evidence type="ECO:0000313" key="4">
    <source>
        <dbReference type="Proteomes" id="UP000711614"/>
    </source>
</evidence>
<organism evidence="3 4">
    <name type="scientific">Arthrobacter stackebrandtii</name>
    <dbReference type="NCBI Taxonomy" id="272161"/>
    <lineage>
        <taxon>Bacteria</taxon>
        <taxon>Bacillati</taxon>
        <taxon>Actinomycetota</taxon>
        <taxon>Actinomycetes</taxon>
        <taxon>Micrococcales</taxon>
        <taxon>Micrococcaceae</taxon>
        <taxon>Arthrobacter</taxon>
    </lineage>
</organism>
<protein>
    <submittedName>
        <fullName evidence="3">Acetyl esterase/lipase</fullName>
    </submittedName>
</protein>
<dbReference type="Pfam" id="PF20434">
    <property type="entry name" value="BD-FAE"/>
    <property type="match status" value="1"/>
</dbReference>
<dbReference type="PANTHER" id="PTHR48081:SF6">
    <property type="entry name" value="PEPTIDASE S9 PROLYL OLIGOPEPTIDASE CATALYTIC DOMAIN-CONTAINING PROTEIN"/>
    <property type="match status" value="1"/>
</dbReference>
<dbReference type="EMBL" id="JAGIOI010000001">
    <property type="protein sequence ID" value="MBP2412563.1"/>
    <property type="molecule type" value="Genomic_DNA"/>
</dbReference>
<dbReference type="Proteomes" id="UP000711614">
    <property type="component" value="Unassembled WGS sequence"/>
</dbReference>
<keyword evidence="4" id="KW-1185">Reference proteome</keyword>
<evidence type="ECO:0000256" key="1">
    <source>
        <dbReference type="ARBA" id="ARBA00022801"/>
    </source>
</evidence>
<dbReference type="InterPro" id="IPR049492">
    <property type="entry name" value="BD-FAE-like_dom"/>
</dbReference>
<dbReference type="RefSeq" id="WP_342591173.1">
    <property type="nucleotide sequence ID" value="NZ_JAGIOI010000001.1"/>
</dbReference>
<keyword evidence="1" id="KW-0378">Hydrolase</keyword>
<dbReference type="SUPFAM" id="SSF53474">
    <property type="entry name" value="alpha/beta-Hydrolases"/>
    <property type="match status" value="1"/>
</dbReference>
<feature type="domain" description="BD-FAE-like" evidence="2">
    <location>
        <begin position="69"/>
        <end position="275"/>
    </location>
</feature>
<dbReference type="Gene3D" id="3.40.50.1820">
    <property type="entry name" value="alpha/beta hydrolase"/>
    <property type="match status" value="1"/>
</dbReference>
<comment type="caution">
    <text evidence="3">The sequence shown here is derived from an EMBL/GenBank/DDBJ whole genome shotgun (WGS) entry which is preliminary data.</text>
</comment>
<dbReference type="InterPro" id="IPR050300">
    <property type="entry name" value="GDXG_lipolytic_enzyme"/>
</dbReference>
<dbReference type="InterPro" id="IPR029058">
    <property type="entry name" value="AB_hydrolase_fold"/>
</dbReference>